<keyword evidence="4" id="KW-1185">Reference proteome</keyword>
<dbReference type="OrthoDB" id="332336at2759"/>
<dbReference type="EMBL" id="NWUJ01000006">
    <property type="protein sequence ID" value="PFH34479.1"/>
    <property type="molecule type" value="Genomic_DNA"/>
</dbReference>
<evidence type="ECO:0000313" key="4">
    <source>
        <dbReference type="Proteomes" id="UP000224006"/>
    </source>
</evidence>
<dbReference type="Proteomes" id="UP000224006">
    <property type="component" value="Chromosome VI"/>
</dbReference>
<evidence type="ECO:0008006" key="5">
    <source>
        <dbReference type="Google" id="ProtNLM"/>
    </source>
</evidence>
<sequence>MRRLCRVRYLVRSLVLALAAALVLGSAASPHPGRSRDEELLVSRPSAADSVSSGGARNVRQDAHSRASYALRTFASPRVPSRTQKTERRRRREDQENEDSKRYGEHTPAEVSLEEPLEPEGDTLGDTNGPTHEDTQRTEPPPEDHVSITDVDVPVYPESRDYIAWPSNPYYGMYSLRREGKHLIYPSALPYVYEAVAPSWAVSGSPAASPTLSHAPKAAAGDASASVDGSLTPTRKCAFFLYVHPMAPTFVTSGDPKRVPGPNGGAYESTSTLWYWQLQELKRRGEHDAAVLFYPHFHPRMLSVGSPEARKRRGASDARALHHQGIREHAGWLAAQTRAVLRVLLGESQGPIGGAGNGQEAAGGGGQGRNGAAAAGRDGRKRAQEKSTGSGAEPNKAADDTSDYDEHLVRQVGLEDLRTKCDRWELFFQAWGTGGLSLRAMLSLGLMLWTNRDGWMVDVLRLHALLHRFGVAATVPQLSGGSRGHFQGEDNTTAGSSETPRRSLRPNPARREPDGRRSGRSTFAKRSLAGELGGAFGVPSSAAPGARRGRGARDEWREKVLRQEDDAEDGADAGKHLPSVHLKSISFIGVPHGGIGSRQERNHGLEKLGWTKWLMGVFPEVLLSRIGNTNYVRELLHVDNDLVVCSLAQEEKQNYNLVEREGSLLSFFDTVLFYAFLNAEFDVPTLSQLGVSEDVVLTSEAAEILRSNPAAQNRFFYVDPFQTALNKLDIMTSPRFASLIVDRRACTAVSAAHIYNFVLRVLEVVNGQQRPKSLIPNRYLAFRGDHFYDARDDANSWTYLVRQKSKHENAGASRFVYMHQAVRLLQGRDAQEVSFDDDRHSEICNSWFYRTS</sequence>
<gene>
    <name evidence="3" type="ORF">BESB_065100</name>
</gene>
<dbReference type="AlphaFoldDB" id="A0A2A9M9A4"/>
<evidence type="ECO:0000313" key="3">
    <source>
        <dbReference type="EMBL" id="PFH34479.1"/>
    </source>
</evidence>
<feature type="compositionally biased region" description="Acidic residues" evidence="1">
    <location>
        <begin position="112"/>
        <end position="123"/>
    </location>
</feature>
<evidence type="ECO:0000256" key="1">
    <source>
        <dbReference type="SAM" id="MobiDB-lite"/>
    </source>
</evidence>
<feature type="compositionally biased region" description="Basic and acidic residues" evidence="1">
    <location>
        <begin position="92"/>
        <end position="108"/>
    </location>
</feature>
<proteinExistence type="predicted"/>
<evidence type="ECO:0000256" key="2">
    <source>
        <dbReference type="SAM" id="SignalP"/>
    </source>
</evidence>
<organism evidence="3 4">
    <name type="scientific">Besnoitia besnoiti</name>
    <name type="common">Apicomplexan protozoan</name>
    <dbReference type="NCBI Taxonomy" id="94643"/>
    <lineage>
        <taxon>Eukaryota</taxon>
        <taxon>Sar</taxon>
        <taxon>Alveolata</taxon>
        <taxon>Apicomplexa</taxon>
        <taxon>Conoidasida</taxon>
        <taxon>Coccidia</taxon>
        <taxon>Eucoccidiorida</taxon>
        <taxon>Eimeriorina</taxon>
        <taxon>Sarcocystidae</taxon>
        <taxon>Besnoitia</taxon>
    </lineage>
</organism>
<feature type="compositionally biased region" description="Polar residues" evidence="1">
    <location>
        <begin position="489"/>
        <end position="498"/>
    </location>
</feature>
<protein>
    <recommendedName>
        <fullName evidence="5">Transmembrane protein</fullName>
    </recommendedName>
</protein>
<comment type="caution">
    <text evidence="3">The sequence shown here is derived from an EMBL/GenBank/DDBJ whole genome shotgun (WGS) entry which is preliminary data.</text>
</comment>
<keyword evidence="2" id="KW-0732">Signal</keyword>
<accession>A0A2A9M9A4</accession>
<dbReference type="VEuPathDB" id="ToxoDB:BESB_065100"/>
<feature type="region of interest" description="Disordered" evidence="1">
    <location>
        <begin position="477"/>
        <end position="558"/>
    </location>
</feature>
<dbReference type="GeneID" id="40311438"/>
<feature type="region of interest" description="Disordered" evidence="1">
    <location>
        <begin position="27"/>
        <end position="148"/>
    </location>
</feature>
<dbReference type="RefSeq" id="XP_029218488.1">
    <property type="nucleotide sequence ID" value="XM_029364905.1"/>
</dbReference>
<feature type="region of interest" description="Disordered" evidence="1">
    <location>
        <begin position="354"/>
        <end position="404"/>
    </location>
</feature>
<reference evidence="3 4" key="1">
    <citation type="submission" date="2017-09" db="EMBL/GenBank/DDBJ databases">
        <title>Genome sequencing of Besnoitia besnoiti strain Bb-Ger1.</title>
        <authorList>
            <person name="Schares G."/>
            <person name="Venepally P."/>
            <person name="Lorenzi H.A."/>
        </authorList>
    </citation>
    <scope>NUCLEOTIDE SEQUENCE [LARGE SCALE GENOMIC DNA]</scope>
    <source>
        <strain evidence="3 4">Bb-Ger1</strain>
    </source>
</reference>
<feature type="compositionally biased region" description="Basic and acidic residues" evidence="1">
    <location>
        <begin position="131"/>
        <end position="147"/>
    </location>
</feature>
<feature type="signal peptide" evidence="2">
    <location>
        <begin position="1"/>
        <end position="28"/>
    </location>
</feature>
<dbReference type="KEGG" id="bbes:BESB_065100"/>
<name>A0A2A9M9A4_BESBE</name>
<feature type="chain" id="PRO_5013129205" description="Transmembrane protein" evidence="2">
    <location>
        <begin position="29"/>
        <end position="852"/>
    </location>
</feature>
<feature type="compositionally biased region" description="Gly residues" evidence="1">
    <location>
        <begin position="354"/>
        <end position="369"/>
    </location>
</feature>